<reference evidence="1 2" key="1">
    <citation type="submission" date="2020-08" db="EMBL/GenBank/DDBJ databases">
        <authorList>
            <person name="Liu C."/>
            <person name="Sun Q."/>
        </authorList>
    </citation>
    <scope>NUCLEOTIDE SEQUENCE [LARGE SCALE GENOMIC DNA]</scope>
    <source>
        <strain evidence="1 2">NSJ-45</strain>
    </source>
</reference>
<dbReference type="Proteomes" id="UP000611796">
    <property type="component" value="Unassembled WGS sequence"/>
</dbReference>
<organism evidence="1 2">
    <name type="scientific">Paeniclostridium hominis</name>
    <dbReference type="NCBI Taxonomy" id="2764329"/>
    <lineage>
        <taxon>Bacteria</taxon>
        <taxon>Bacillati</taxon>
        <taxon>Bacillota</taxon>
        <taxon>Clostridia</taxon>
        <taxon>Peptostreptococcales</taxon>
        <taxon>Peptostreptococcaceae</taxon>
        <taxon>Paeniclostridium</taxon>
    </lineage>
</organism>
<gene>
    <name evidence="1" type="ORF">H8891_06450</name>
</gene>
<comment type="caution">
    <text evidence="1">The sequence shown here is derived from an EMBL/GenBank/DDBJ whole genome shotgun (WGS) entry which is preliminary data.</text>
</comment>
<accession>A0ABR7K2X1</accession>
<proteinExistence type="predicted"/>
<dbReference type="RefSeq" id="WP_187005689.1">
    <property type="nucleotide sequence ID" value="NZ_JACRWD010000001.1"/>
</dbReference>
<name>A0ABR7K2X1_9FIRM</name>
<sequence>MKDEFNNKYTSSKYAWDDAMILDKVQEILEGKNIDDLEFTEEMIEKLKTKLSESVSSEEINQSAYIVAQNIEKLKVLPQEDIKDYILRLKNYLNNTTLNCIKSEFKGIKFEVYRDSYVEDVFKEYYSKYDEIYGISQMLSDLGLK</sequence>
<protein>
    <submittedName>
        <fullName evidence="1">Uncharacterized protein</fullName>
    </submittedName>
</protein>
<evidence type="ECO:0000313" key="1">
    <source>
        <dbReference type="EMBL" id="MBC6003435.1"/>
    </source>
</evidence>
<dbReference type="EMBL" id="JACRWD010000001">
    <property type="protein sequence ID" value="MBC6003435.1"/>
    <property type="molecule type" value="Genomic_DNA"/>
</dbReference>
<keyword evidence="2" id="KW-1185">Reference proteome</keyword>
<evidence type="ECO:0000313" key="2">
    <source>
        <dbReference type="Proteomes" id="UP000611796"/>
    </source>
</evidence>